<keyword evidence="1" id="KW-0732">Signal</keyword>
<dbReference type="AlphaFoldDB" id="A0A1G8JKM9"/>
<gene>
    <name evidence="2" type="ORF">SAMN04488540_10183</name>
</gene>
<protein>
    <submittedName>
        <fullName evidence="2">Uncharacterized protein</fullName>
    </submittedName>
</protein>
<reference evidence="3" key="1">
    <citation type="submission" date="2016-10" db="EMBL/GenBank/DDBJ databases">
        <authorList>
            <person name="Varghese N."/>
            <person name="Submissions S."/>
        </authorList>
    </citation>
    <scope>NUCLEOTIDE SEQUENCE [LARGE SCALE GENOMIC DNA]</scope>
    <source>
        <strain evidence="3">DSM 23317</strain>
    </source>
</reference>
<organism evidence="2 3">
    <name type="scientific">Ferrimonas sediminum</name>
    <dbReference type="NCBI Taxonomy" id="718193"/>
    <lineage>
        <taxon>Bacteria</taxon>
        <taxon>Pseudomonadati</taxon>
        <taxon>Pseudomonadota</taxon>
        <taxon>Gammaproteobacteria</taxon>
        <taxon>Alteromonadales</taxon>
        <taxon>Ferrimonadaceae</taxon>
        <taxon>Ferrimonas</taxon>
    </lineage>
</organism>
<keyword evidence="3" id="KW-1185">Reference proteome</keyword>
<evidence type="ECO:0000313" key="2">
    <source>
        <dbReference type="EMBL" id="SDI31839.1"/>
    </source>
</evidence>
<accession>A0A1G8JKM9</accession>
<sequence>MKHSLWLTAACSLLLSACSDSSDNAPQPSPKPAPELPITLDVTPNAEFSGTIRVNLGRFTDHYKNWRLSPEARDVNSDGHIDERDAQSLGIRNQLDTAIVIDASEMDALLRSNPDGLGSGSARPDIFVQGHYSAFDVLRYLALTRPELKVDGIASHRETGLDTYRFRVSWDQNGDGILDPQDQQSFQSPDWHFRFKLDGGEKRRITGSLDGVGPEGEALYLRMDQFWVQPGMNLRFQPFTPEMTARRTWVQQQEMERFRSNGNRVIVPELVASFDGGKSYQTLLNDFEVTAHNLRADIFQPGVITAADSFLSAFDQGVDVALNYWPTVASKAPVGHFALFRLKGLASRVGAGWTTRFGEKATLKDFAPFAQCDFGADGTPTGAPKVPHESCWKDWNTYFGGNMLHLMTDVWVMNQPVEQVHLIYKSHYDIFGMEEFNGNEPKERDFSQHQDGSDLVTLRTFPLPDDASSSPLLDASHFGWGIADCESCHNNQSPKGHGGYHWPINSVDGFDQQQPYYCASCHGSNGAPKGHGETARCFWCHSEDQLPKNHGEASTKRWINGQENLEGNRFNYLIPASTLPRDAAGNHAPYTNILSTINSDWNMSKNFPDPYSCMTCHPNH</sequence>
<evidence type="ECO:0000256" key="1">
    <source>
        <dbReference type="SAM" id="SignalP"/>
    </source>
</evidence>
<feature type="chain" id="PRO_5011678386" evidence="1">
    <location>
        <begin position="23"/>
        <end position="620"/>
    </location>
</feature>
<dbReference type="OrthoDB" id="6245000at2"/>
<dbReference type="EMBL" id="FNEM01000001">
    <property type="protein sequence ID" value="SDI31839.1"/>
    <property type="molecule type" value="Genomic_DNA"/>
</dbReference>
<proteinExistence type="predicted"/>
<dbReference type="PROSITE" id="PS51257">
    <property type="entry name" value="PROKAR_LIPOPROTEIN"/>
    <property type="match status" value="1"/>
</dbReference>
<dbReference type="InterPro" id="IPR036280">
    <property type="entry name" value="Multihaem_cyt_sf"/>
</dbReference>
<name>A0A1G8JKM9_9GAMM</name>
<feature type="signal peptide" evidence="1">
    <location>
        <begin position="1"/>
        <end position="22"/>
    </location>
</feature>
<dbReference type="Proteomes" id="UP000199527">
    <property type="component" value="Unassembled WGS sequence"/>
</dbReference>
<dbReference type="SUPFAM" id="SSF48695">
    <property type="entry name" value="Multiheme cytochromes"/>
    <property type="match status" value="1"/>
</dbReference>
<evidence type="ECO:0000313" key="3">
    <source>
        <dbReference type="Proteomes" id="UP000199527"/>
    </source>
</evidence>